<comment type="catalytic activity">
    <reaction evidence="9">
        <text>N-terminal S-1,2-diacyl-sn-glyceryl-L-cysteinyl-[lipoprotein] + a glycerophospholipid = N-acyl-S-1,2-diacyl-sn-glyceryl-L-cysteinyl-[lipoprotein] + a 2-acyl-sn-glycero-3-phospholipid + H(+)</text>
        <dbReference type="Rhea" id="RHEA:48228"/>
        <dbReference type="Rhea" id="RHEA-COMP:14681"/>
        <dbReference type="Rhea" id="RHEA-COMP:14684"/>
        <dbReference type="ChEBI" id="CHEBI:15378"/>
        <dbReference type="ChEBI" id="CHEBI:136912"/>
        <dbReference type="ChEBI" id="CHEBI:140656"/>
        <dbReference type="ChEBI" id="CHEBI:140657"/>
        <dbReference type="ChEBI" id="CHEBI:140660"/>
        <dbReference type="EC" id="2.3.1.269"/>
    </reaction>
</comment>
<evidence type="ECO:0000256" key="4">
    <source>
        <dbReference type="ARBA" id="ARBA00022679"/>
    </source>
</evidence>
<feature type="transmembrane region" description="Helical" evidence="9">
    <location>
        <begin position="91"/>
        <end position="112"/>
    </location>
</feature>
<feature type="transmembrane region" description="Helical" evidence="9">
    <location>
        <begin position="36"/>
        <end position="53"/>
    </location>
</feature>
<feature type="transmembrane region" description="Helical" evidence="9">
    <location>
        <begin position="486"/>
        <end position="505"/>
    </location>
</feature>
<feature type="domain" description="CN hydrolase" evidence="10">
    <location>
        <begin position="226"/>
        <end position="477"/>
    </location>
</feature>
<evidence type="ECO:0000256" key="1">
    <source>
        <dbReference type="ARBA" id="ARBA00004651"/>
    </source>
</evidence>
<dbReference type="HAMAP" id="MF_01148">
    <property type="entry name" value="Lnt"/>
    <property type="match status" value="1"/>
</dbReference>
<organism evidence="11 12">
    <name type="scientific">Sutterella wadsworthensis 2_1_59BFAA</name>
    <dbReference type="NCBI Taxonomy" id="742823"/>
    <lineage>
        <taxon>Bacteria</taxon>
        <taxon>Pseudomonadati</taxon>
        <taxon>Pseudomonadota</taxon>
        <taxon>Betaproteobacteria</taxon>
        <taxon>Burkholderiales</taxon>
        <taxon>Sutterellaceae</taxon>
        <taxon>Sutterella</taxon>
    </lineage>
</organism>
<evidence type="ECO:0000313" key="12">
    <source>
        <dbReference type="Proteomes" id="UP000005835"/>
    </source>
</evidence>
<gene>
    <name evidence="9" type="primary">lnt</name>
    <name evidence="11" type="ORF">HMPREF9465_00508</name>
</gene>
<dbReference type="Gene3D" id="3.60.110.10">
    <property type="entry name" value="Carbon-nitrogen hydrolase"/>
    <property type="match status" value="1"/>
</dbReference>
<keyword evidence="8 9" id="KW-0012">Acyltransferase</keyword>
<evidence type="ECO:0000256" key="6">
    <source>
        <dbReference type="ARBA" id="ARBA00022989"/>
    </source>
</evidence>
<feature type="transmembrane region" description="Helical" evidence="9">
    <location>
        <begin position="124"/>
        <end position="143"/>
    </location>
</feature>
<evidence type="ECO:0000256" key="7">
    <source>
        <dbReference type="ARBA" id="ARBA00023136"/>
    </source>
</evidence>
<dbReference type="PANTHER" id="PTHR38686">
    <property type="entry name" value="APOLIPOPROTEIN N-ACYLTRANSFERASE"/>
    <property type="match status" value="1"/>
</dbReference>
<comment type="subcellular location">
    <subcellularLocation>
        <location evidence="1 9">Cell membrane</location>
        <topology evidence="1 9">Multi-pass membrane protein</topology>
    </subcellularLocation>
</comment>
<dbReference type="InterPro" id="IPR004563">
    <property type="entry name" value="Apolipo_AcylTrfase"/>
</dbReference>
<dbReference type="GO" id="GO:0005886">
    <property type="term" value="C:plasma membrane"/>
    <property type="evidence" value="ECO:0007669"/>
    <property type="project" value="UniProtKB-SubCell"/>
</dbReference>
<dbReference type="OrthoDB" id="9804277at2"/>
<dbReference type="InterPro" id="IPR003010">
    <property type="entry name" value="C-N_Hydrolase"/>
</dbReference>
<evidence type="ECO:0000256" key="3">
    <source>
        <dbReference type="ARBA" id="ARBA00022475"/>
    </source>
</evidence>
<dbReference type="HOGENOM" id="CLU_019563_3_0_4"/>
<evidence type="ECO:0000259" key="10">
    <source>
        <dbReference type="PROSITE" id="PS50263"/>
    </source>
</evidence>
<dbReference type="EMBL" id="ADMG01000016">
    <property type="protein sequence ID" value="EKB31931.1"/>
    <property type="molecule type" value="Genomic_DNA"/>
</dbReference>
<dbReference type="InterPro" id="IPR036526">
    <property type="entry name" value="C-N_Hydrolase_sf"/>
</dbReference>
<dbReference type="RefSeq" id="WP_005433842.1">
    <property type="nucleotide sequence ID" value="NZ_JH815514.1"/>
</dbReference>
<evidence type="ECO:0000256" key="2">
    <source>
        <dbReference type="ARBA" id="ARBA00010065"/>
    </source>
</evidence>
<keyword evidence="7 9" id="KW-0472">Membrane</keyword>
<dbReference type="STRING" id="742823.HMPREF9465_00508"/>
<dbReference type="NCBIfam" id="TIGR00546">
    <property type="entry name" value="lnt"/>
    <property type="match status" value="1"/>
</dbReference>
<dbReference type="UniPathway" id="UPA00666"/>
<dbReference type="PANTHER" id="PTHR38686:SF1">
    <property type="entry name" value="APOLIPOPROTEIN N-ACYLTRANSFERASE"/>
    <property type="match status" value="1"/>
</dbReference>
<evidence type="ECO:0000313" key="11">
    <source>
        <dbReference type="EMBL" id="EKB31931.1"/>
    </source>
</evidence>
<keyword evidence="6 9" id="KW-1133">Transmembrane helix</keyword>
<dbReference type="eggNOG" id="COG0815">
    <property type="taxonomic scope" value="Bacteria"/>
</dbReference>
<dbReference type="SUPFAM" id="SSF56317">
    <property type="entry name" value="Carbon-nitrogen hydrolase"/>
    <property type="match status" value="1"/>
</dbReference>
<dbReference type="Pfam" id="PF00795">
    <property type="entry name" value="CN_hydrolase"/>
    <property type="match status" value="1"/>
</dbReference>
<keyword evidence="11" id="KW-0449">Lipoprotein</keyword>
<dbReference type="GO" id="GO:0042158">
    <property type="term" value="P:lipoprotein biosynthetic process"/>
    <property type="evidence" value="ECO:0007669"/>
    <property type="project" value="UniProtKB-UniRule"/>
</dbReference>
<dbReference type="Pfam" id="PF20154">
    <property type="entry name" value="LNT_N"/>
    <property type="match status" value="1"/>
</dbReference>
<evidence type="ECO:0000256" key="8">
    <source>
        <dbReference type="ARBA" id="ARBA00023315"/>
    </source>
</evidence>
<dbReference type="CDD" id="cd07571">
    <property type="entry name" value="ALP_N-acyl_transferase"/>
    <property type="match status" value="1"/>
</dbReference>
<reference evidence="11 12" key="1">
    <citation type="submission" date="2012-05" db="EMBL/GenBank/DDBJ databases">
        <title>The Genome Sequence of Sutterella wadsworthensis 2_1_59BFAA.</title>
        <authorList>
            <consortium name="The Broad Institute Genome Sequencing Platform"/>
            <person name="Earl A."/>
            <person name="Ward D."/>
            <person name="Feldgarden M."/>
            <person name="Gevers D."/>
            <person name="Daigneault M."/>
            <person name="Strauss J."/>
            <person name="Allen-Vercoe E."/>
            <person name="Walker B."/>
            <person name="Young S.K."/>
            <person name="Zeng Q."/>
            <person name="Gargeya S."/>
            <person name="Fitzgerald M."/>
            <person name="Haas B."/>
            <person name="Abouelleil A."/>
            <person name="Alvarado L."/>
            <person name="Arachchi H.M."/>
            <person name="Berlin A.M."/>
            <person name="Chapman S.B."/>
            <person name="Goldberg J."/>
            <person name="Griggs A."/>
            <person name="Gujja S."/>
            <person name="Hansen M."/>
            <person name="Howarth C."/>
            <person name="Imamovic A."/>
            <person name="Larimer J."/>
            <person name="McCowen C."/>
            <person name="Montmayeur A."/>
            <person name="Murphy C."/>
            <person name="Neiman D."/>
            <person name="Pearson M."/>
            <person name="Priest M."/>
            <person name="Roberts A."/>
            <person name="Saif S."/>
            <person name="Shea T."/>
            <person name="Sisk P."/>
            <person name="Sykes S."/>
            <person name="Wortman J."/>
            <person name="Nusbaum C."/>
            <person name="Birren B."/>
        </authorList>
    </citation>
    <scope>NUCLEOTIDE SEQUENCE [LARGE SCALE GENOMIC DNA]</scope>
    <source>
        <strain evidence="11 12">2_1_59BFAA</strain>
    </source>
</reference>
<evidence type="ECO:0000256" key="5">
    <source>
        <dbReference type="ARBA" id="ARBA00022692"/>
    </source>
</evidence>
<protein>
    <recommendedName>
        <fullName evidence="9">Apolipoprotein N-acyltransferase</fullName>
        <shortName evidence="9">ALP N-acyltransferase</shortName>
        <ecNumber evidence="9">2.3.1.269</ecNumber>
    </recommendedName>
</protein>
<keyword evidence="3 9" id="KW-1003">Cell membrane</keyword>
<keyword evidence="5 9" id="KW-0812">Transmembrane</keyword>
<dbReference type="AlphaFoldDB" id="K1JNX1"/>
<comment type="pathway">
    <text evidence="9">Protein modification; lipoprotein biosynthesis (N-acyl transfer).</text>
</comment>
<evidence type="ECO:0000256" key="9">
    <source>
        <dbReference type="HAMAP-Rule" id="MF_01148"/>
    </source>
</evidence>
<keyword evidence="12" id="KW-1185">Reference proteome</keyword>
<dbReference type="GO" id="GO:0016410">
    <property type="term" value="F:N-acyltransferase activity"/>
    <property type="evidence" value="ECO:0007669"/>
    <property type="project" value="UniProtKB-UniRule"/>
</dbReference>
<comment type="similarity">
    <text evidence="2 9">Belongs to the CN hydrolase family. Apolipoprotein N-acyltransferase subfamily.</text>
</comment>
<dbReference type="PATRIC" id="fig|742823.3.peg.505"/>
<proteinExistence type="inferred from homology"/>
<dbReference type="PROSITE" id="PS50263">
    <property type="entry name" value="CN_HYDROLASE"/>
    <property type="match status" value="1"/>
</dbReference>
<accession>K1JNX1</accession>
<dbReference type="EC" id="2.3.1.269" evidence="9"/>
<sequence>MSEASHWWERRPEAAGALGALGMGLLFGTGFDPLGWQWMSLIALVGFFLVFAARPTPARAALVGFLFGLGWFVPGLSWTMNSIAVYGRLPWAVAALALFVLGAVLSLFPAFACWIAKKIGGGRLATELPALAGVWTLAEWLRGDALANFGWLMPGYAVIDTPLAGWAPLGGIYAVTLAQLLFAALVAVALSCRLAWLAVPVIGAALIAGTGQVSRQHAWSEPSSTVDVRIIQPALPVVDAYTRANPAQRIEALFPAAFKPWPASDRPRLLLTPEGIVNVPVSRLGREAAGRLVLLQEKTEARVLFNGFRKDGPRFFNTSFVLDEGQIAYRLDKRELVPFGEYVPAGFHWFVEMIGIPMSDLMRGDAVQPLLSLGGADAGILICYENLYGSVVRTFWQSRSPDFLIVTSNLGWFGRSVLGQHLTMSRMRAMESARPLVSVSNTGMSALVNSKGEIAAMLRTDGPDAATMPLLGATGSPTPYVRLGSWPALLASLVLALCAVLVRLGTARIRAGKVKGL</sequence>
<comment type="function">
    <text evidence="9">Catalyzes the phospholipid dependent N-acylation of the N-terminal cysteine of apolipoprotein, the last step in lipoprotein maturation.</text>
</comment>
<comment type="caution">
    <text evidence="9">Lacks conserved residue(s) required for the propagation of feature annotation.</text>
</comment>
<dbReference type="Proteomes" id="UP000005835">
    <property type="component" value="Unassembled WGS sequence"/>
</dbReference>
<name>K1JNX1_9BURK</name>
<dbReference type="InterPro" id="IPR045378">
    <property type="entry name" value="LNT_N"/>
</dbReference>
<keyword evidence="4 9" id="KW-0808">Transferase</keyword>
<feature type="transmembrane region" description="Helical" evidence="9">
    <location>
        <begin position="60"/>
        <end position="79"/>
    </location>
</feature>
<comment type="caution">
    <text evidence="11">The sequence shown here is derived from an EMBL/GenBank/DDBJ whole genome shotgun (WGS) entry which is preliminary data.</text>
</comment>